<dbReference type="AlphaFoldDB" id="A0A5B7G904"/>
<sequence>MMDVISGHIANCQFCFRFYFNLRYLGQAIAPVCTLGDAPTPPGRQSLAVAIKSAFTGGLNNKHRSDISIG</sequence>
<accession>A0A5B7G904</accession>
<comment type="caution">
    <text evidence="1">The sequence shown here is derived from an EMBL/GenBank/DDBJ whole genome shotgun (WGS) entry which is preliminary data.</text>
</comment>
<proteinExistence type="predicted"/>
<name>A0A5B7G904_PORTR</name>
<gene>
    <name evidence="1" type="ORF">E2C01_050706</name>
</gene>
<keyword evidence="2" id="KW-1185">Reference proteome</keyword>
<evidence type="ECO:0000313" key="2">
    <source>
        <dbReference type="Proteomes" id="UP000324222"/>
    </source>
</evidence>
<dbReference type="EMBL" id="VSRR010014208">
    <property type="protein sequence ID" value="MPC56740.1"/>
    <property type="molecule type" value="Genomic_DNA"/>
</dbReference>
<organism evidence="1 2">
    <name type="scientific">Portunus trituberculatus</name>
    <name type="common">Swimming crab</name>
    <name type="synonym">Neptunus trituberculatus</name>
    <dbReference type="NCBI Taxonomy" id="210409"/>
    <lineage>
        <taxon>Eukaryota</taxon>
        <taxon>Metazoa</taxon>
        <taxon>Ecdysozoa</taxon>
        <taxon>Arthropoda</taxon>
        <taxon>Crustacea</taxon>
        <taxon>Multicrustacea</taxon>
        <taxon>Malacostraca</taxon>
        <taxon>Eumalacostraca</taxon>
        <taxon>Eucarida</taxon>
        <taxon>Decapoda</taxon>
        <taxon>Pleocyemata</taxon>
        <taxon>Brachyura</taxon>
        <taxon>Eubrachyura</taxon>
        <taxon>Portunoidea</taxon>
        <taxon>Portunidae</taxon>
        <taxon>Portuninae</taxon>
        <taxon>Portunus</taxon>
    </lineage>
</organism>
<reference evidence="1 2" key="1">
    <citation type="submission" date="2019-05" db="EMBL/GenBank/DDBJ databases">
        <title>Another draft genome of Portunus trituberculatus and its Hox gene families provides insights of decapod evolution.</title>
        <authorList>
            <person name="Jeong J.-H."/>
            <person name="Song I."/>
            <person name="Kim S."/>
            <person name="Choi T."/>
            <person name="Kim D."/>
            <person name="Ryu S."/>
            <person name="Kim W."/>
        </authorList>
    </citation>
    <scope>NUCLEOTIDE SEQUENCE [LARGE SCALE GENOMIC DNA]</scope>
    <source>
        <tissue evidence="1">Muscle</tissue>
    </source>
</reference>
<protein>
    <submittedName>
        <fullName evidence="1">Uncharacterized protein</fullName>
    </submittedName>
</protein>
<evidence type="ECO:0000313" key="1">
    <source>
        <dbReference type="EMBL" id="MPC56740.1"/>
    </source>
</evidence>
<dbReference type="Proteomes" id="UP000324222">
    <property type="component" value="Unassembled WGS sequence"/>
</dbReference>